<dbReference type="GO" id="GO:0006083">
    <property type="term" value="P:acetate metabolic process"/>
    <property type="evidence" value="ECO:0007669"/>
    <property type="project" value="InterPro"/>
</dbReference>
<evidence type="ECO:0000313" key="6">
    <source>
        <dbReference type="EMBL" id="PXZ01913.1"/>
    </source>
</evidence>
<proteinExistence type="inferred from homology"/>
<evidence type="ECO:0000313" key="7">
    <source>
        <dbReference type="Proteomes" id="UP000247565"/>
    </source>
</evidence>
<evidence type="ECO:0000256" key="1">
    <source>
        <dbReference type="ARBA" id="ARBA00009632"/>
    </source>
</evidence>
<feature type="binding site" evidence="3">
    <location>
        <position position="384"/>
    </location>
    <ligand>
        <name>CoA</name>
        <dbReference type="ChEBI" id="CHEBI:57287"/>
    </ligand>
</feature>
<comment type="caution">
    <text evidence="6">The sequence shown here is derived from an EMBL/GenBank/DDBJ whole genome shotgun (WGS) entry which is preliminary data.</text>
</comment>
<dbReference type="RefSeq" id="WP_110438431.1">
    <property type="nucleotide sequence ID" value="NZ_CP046393.1"/>
</dbReference>
<dbReference type="AlphaFoldDB" id="A0A318N2S0"/>
<protein>
    <submittedName>
        <fullName evidence="6">Propionyl-CoA--succinate CoA transferase</fullName>
    </submittedName>
</protein>
<dbReference type="Gene3D" id="3.40.1080.20">
    <property type="entry name" value="Acetyl-CoA hydrolase/transferase C-terminal domain"/>
    <property type="match status" value="1"/>
</dbReference>
<evidence type="ECO:0000259" key="5">
    <source>
        <dbReference type="Pfam" id="PF13336"/>
    </source>
</evidence>
<dbReference type="PANTHER" id="PTHR43609:SF1">
    <property type="entry name" value="ACETYL-COA HYDROLASE"/>
    <property type="match status" value="1"/>
</dbReference>
<feature type="binding site" evidence="3">
    <location>
        <position position="388"/>
    </location>
    <ligand>
        <name>CoA</name>
        <dbReference type="ChEBI" id="CHEBI:57287"/>
    </ligand>
</feature>
<feature type="binding site" evidence="3">
    <location>
        <position position="364"/>
    </location>
    <ligand>
        <name>CoA</name>
        <dbReference type="ChEBI" id="CHEBI:57287"/>
    </ligand>
</feature>
<dbReference type="EMBL" id="QGLT01000001">
    <property type="protein sequence ID" value="PXZ01913.1"/>
    <property type="molecule type" value="Genomic_DNA"/>
</dbReference>
<name>A0A318N2S0_9PROT</name>
<dbReference type="Gene3D" id="3.40.1080.10">
    <property type="entry name" value="Glutaconate Coenzyme A-transferase"/>
    <property type="match status" value="1"/>
</dbReference>
<dbReference type="InterPro" id="IPR046433">
    <property type="entry name" value="ActCoA_hydro"/>
</dbReference>
<feature type="binding site" evidence="3">
    <location>
        <begin position="269"/>
        <end position="273"/>
    </location>
    <ligand>
        <name>CoA</name>
        <dbReference type="ChEBI" id="CHEBI:57287"/>
    </ligand>
</feature>
<dbReference type="InterPro" id="IPR017821">
    <property type="entry name" value="Succinate_CoA_transferase"/>
</dbReference>
<reference evidence="6 7" key="1">
    <citation type="submission" date="2018-05" db="EMBL/GenBank/DDBJ databases">
        <title>Reference genomes for bee gut microbiota database.</title>
        <authorList>
            <person name="Ellegaard K.M."/>
        </authorList>
    </citation>
    <scope>NUCLEOTIDE SEQUENCE [LARGE SCALE GENOMIC DNA]</scope>
    <source>
        <strain evidence="6 7">ESL0284</strain>
    </source>
</reference>
<evidence type="ECO:0000259" key="4">
    <source>
        <dbReference type="Pfam" id="PF02550"/>
    </source>
</evidence>
<dbReference type="InterPro" id="IPR003702">
    <property type="entry name" value="ActCoA_hydro_N"/>
</dbReference>
<dbReference type="NCBIfam" id="TIGR03458">
    <property type="entry name" value="YgfH_subfam"/>
    <property type="match status" value="1"/>
</dbReference>
<evidence type="ECO:0000256" key="2">
    <source>
        <dbReference type="PIRSR" id="PIRSR617821-1"/>
    </source>
</evidence>
<comment type="similarity">
    <text evidence="1">Belongs to the acetyl-CoA hydrolase/transferase family.</text>
</comment>
<evidence type="ECO:0000256" key="3">
    <source>
        <dbReference type="PIRSR" id="PIRSR617821-2"/>
    </source>
</evidence>
<dbReference type="OrthoDB" id="9801795at2"/>
<accession>A0A318N2S0</accession>
<dbReference type="PANTHER" id="PTHR43609">
    <property type="entry name" value="ACETYL-COA HYDROLASE"/>
    <property type="match status" value="1"/>
</dbReference>
<keyword evidence="6" id="KW-0808">Transferase</keyword>
<dbReference type="Gene3D" id="3.30.750.70">
    <property type="entry name" value="4-hydroxybutyrate coenzyme like domains"/>
    <property type="match status" value="1"/>
</dbReference>
<feature type="binding site" evidence="3">
    <location>
        <position position="408"/>
    </location>
    <ligand>
        <name>CoA</name>
        <dbReference type="ChEBI" id="CHEBI:57287"/>
    </ligand>
</feature>
<dbReference type="FunFam" id="3.40.1080.20:FF:000001">
    <property type="entry name" value="Acetyl-CoA hydrolase Ach1"/>
    <property type="match status" value="1"/>
</dbReference>
<dbReference type="GO" id="GO:0008775">
    <property type="term" value="F:acetate CoA-transferase activity"/>
    <property type="evidence" value="ECO:0007669"/>
    <property type="project" value="InterPro"/>
</dbReference>
<keyword evidence="7" id="KW-1185">Reference proteome</keyword>
<dbReference type="SUPFAM" id="SSF100950">
    <property type="entry name" value="NagB/RpiA/CoA transferase-like"/>
    <property type="match status" value="2"/>
</dbReference>
<dbReference type="Proteomes" id="UP000247565">
    <property type="component" value="Unassembled WGS sequence"/>
</dbReference>
<feature type="domain" description="Acetyl-CoA hydrolase/transferase C-terminal" evidence="5">
    <location>
        <begin position="329"/>
        <end position="469"/>
    </location>
</feature>
<dbReference type="GO" id="GO:0006084">
    <property type="term" value="P:acetyl-CoA metabolic process"/>
    <property type="evidence" value="ECO:0007669"/>
    <property type="project" value="InterPro"/>
</dbReference>
<dbReference type="Pfam" id="PF02550">
    <property type="entry name" value="AcetylCoA_hydro"/>
    <property type="match status" value="1"/>
</dbReference>
<organism evidence="6 7">
    <name type="scientific">Commensalibacter melissae</name>
    <dbReference type="NCBI Taxonomy" id="2070537"/>
    <lineage>
        <taxon>Bacteria</taxon>
        <taxon>Pseudomonadati</taxon>
        <taxon>Pseudomonadota</taxon>
        <taxon>Alphaproteobacteria</taxon>
        <taxon>Acetobacterales</taxon>
        <taxon>Acetobacteraceae</taxon>
    </lineage>
</organism>
<dbReference type="InterPro" id="IPR038460">
    <property type="entry name" value="AcetylCoA_hyd_C_sf"/>
</dbReference>
<feature type="domain" description="Acetyl-CoA hydrolase/transferase N-terminal" evidence="4">
    <location>
        <begin position="11"/>
        <end position="222"/>
    </location>
</feature>
<gene>
    <name evidence="6" type="ORF">DK869_02640</name>
</gene>
<dbReference type="InterPro" id="IPR037171">
    <property type="entry name" value="NagB/RpiA_transferase-like"/>
</dbReference>
<feature type="active site" description="5-glutamyl coenzyme A thioester intermediate" evidence="2">
    <location>
        <position position="294"/>
    </location>
</feature>
<sequence length="503" mass="55166">MSQNNRIQHQGLKRKVCSAEEAAQFIHAGDLIGTSGFTGSGYPKAVPQALANRIKEAHALGKEFKVKLITGASTGPELDGALAEVNGVSYRSAFNTDPIMRKRINSGDTDYLDMHLGQVAPLYRTGVLGEMDVAIIEVVRICEDGRLVASSALANNQLWLNSAKKIILEVNQWQSAGLEGMHDAWEVSTSFPHQIIPLSSPCDRIGQPYMTVDLNKVVAVVETNAPDRNAPFSPSDENAKLIAGHLMEFFRYEVKRGKVPPQLFPLQSGVGNVANAVMEALGEGDFDNLTAFTEVIQDGMLNMLETGKMKVASATSFSLSPEKAEYFNDNTDFFRDKIILRPSEISNHVGVIRRLGCISMNGAIEADIFGNVNSTHIMGSRMMNGIGGSGDYARNAYVSIFMTPSLAKGGKISSIVPMVSHVDHIYQDVQVIVTEQGLADLRGLSPRQRAKLVIENCTHPTFRPLLREYYQMALKNNMAHTPILLKEALSWHERYIDTGTMIP</sequence>
<dbReference type="GO" id="GO:0003986">
    <property type="term" value="F:acetyl-CoA hydrolase activity"/>
    <property type="evidence" value="ECO:0007669"/>
    <property type="project" value="TreeGrafter"/>
</dbReference>
<dbReference type="Pfam" id="PF13336">
    <property type="entry name" value="AcetylCoA_hyd_C"/>
    <property type="match status" value="1"/>
</dbReference>
<dbReference type="InterPro" id="IPR026888">
    <property type="entry name" value="AcetylCoA_hyd_C"/>
</dbReference>